<dbReference type="CDD" id="cd20335">
    <property type="entry name" value="BRcat_RBR"/>
    <property type="match status" value="1"/>
</dbReference>
<feature type="compositionally biased region" description="Basic and acidic residues" evidence="10">
    <location>
        <begin position="34"/>
        <end position="43"/>
    </location>
</feature>
<dbReference type="AlphaFoldDB" id="A0AAE0I8F9"/>
<feature type="region of interest" description="Disordered" evidence="10">
    <location>
        <begin position="1"/>
        <end position="108"/>
    </location>
</feature>
<dbReference type="EC" id="2.3.2.31" evidence="2"/>
<keyword evidence="7" id="KW-0833">Ubl conjugation pathway</keyword>
<keyword evidence="6 9" id="KW-0863">Zinc-finger</keyword>
<keyword evidence="4" id="KW-0479">Metal-binding</keyword>
<evidence type="ECO:0000259" key="11">
    <source>
        <dbReference type="PROSITE" id="PS50089"/>
    </source>
</evidence>
<dbReference type="GO" id="GO:0008270">
    <property type="term" value="F:zinc ion binding"/>
    <property type="evidence" value="ECO:0007669"/>
    <property type="project" value="UniProtKB-KW"/>
</dbReference>
<dbReference type="Gene3D" id="1.20.120.1750">
    <property type="match status" value="1"/>
</dbReference>
<dbReference type="PROSITE" id="PS51873">
    <property type="entry name" value="TRIAD"/>
    <property type="match status" value="1"/>
</dbReference>
<dbReference type="InterPro" id="IPR001841">
    <property type="entry name" value="Znf_RING"/>
</dbReference>
<feature type="compositionally biased region" description="Basic and acidic residues" evidence="10">
    <location>
        <begin position="420"/>
        <end position="465"/>
    </location>
</feature>
<dbReference type="Gene3D" id="3.30.40.10">
    <property type="entry name" value="Zinc/RING finger domain, C3HC4 (zinc finger)"/>
    <property type="match status" value="1"/>
</dbReference>
<evidence type="ECO:0000256" key="9">
    <source>
        <dbReference type="PROSITE-ProRule" id="PRU00175"/>
    </source>
</evidence>
<dbReference type="SMART" id="SM00647">
    <property type="entry name" value="IBR"/>
    <property type="match status" value="1"/>
</dbReference>
<evidence type="ECO:0000256" key="7">
    <source>
        <dbReference type="ARBA" id="ARBA00022786"/>
    </source>
</evidence>
<dbReference type="PANTHER" id="PTHR11685">
    <property type="entry name" value="RBR FAMILY RING FINGER AND IBR DOMAIN-CONTAINING"/>
    <property type="match status" value="1"/>
</dbReference>
<evidence type="ECO:0000256" key="10">
    <source>
        <dbReference type="SAM" id="MobiDB-lite"/>
    </source>
</evidence>
<dbReference type="InterPro" id="IPR002867">
    <property type="entry name" value="IBR_dom"/>
</dbReference>
<reference evidence="13" key="1">
    <citation type="journal article" date="2023" name="Mol. Phylogenet. Evol.">
        <title>Genome-scale phylogeny and comparative genomics of the fungal order Sordariales.</title>
        <authorList>
            <person name="Hensen N."/>
            <person name="Bonometti L."/>
            <person name="Westerberg I."/>
            <person name="Brannstrom I.O."/>
            <person name="Guillou S."/>
            <person name="Cros-Aarteil S."/>
            <person name="Calhoun S."/>
            <person name="Haridas S."/>
            <person name="Kuo A."/>
            <person name="Mondo S."/>
            <person name="Pangilinan J."/>
            <person name="Riley R."/>
            <person name="LaButti K."/>
            <person name="Andreopoulos B."/>
            <person name="Lipzen A."/>
            <person name="Chen C."/>
            <person name="Yan M."/>
            <person name="Daum C."/>
            <person name="Ng V."/>
            <person name="Clum A."/>
            <person name="Steindorff A."/>
            <person name="Ohm R.A."/>
            <person name="Martin F."/>
            <person name="Silar P."/>
            <person name="Natvig D.O."/>
            <person name="Lalanne C."/>
            <person name="Gautier V."/>
            <person name="Ament-Velasquez S.L."/>
            <person name="Kruys A."/>
            <person name="Hutchinson M.I."/>
            <person name="Powell A.J."/>
            <person name="Barry K."/>
            <person name="Miller A.N."/>
            <person name="Grigoriev I.V."/>
            <person name="Debuchy R."/>
            <person name="Gladieux P."/>
            <person name="Hiltunen Thoren M."/>
            <person name="Johannesson H."/>
        </authorList>
    </citation>
    <scope>NUCLEOTIDE SEQUENCE</scope>
    <source>
        <strain evidence="13">SMH4131-1</strain>
    </source>
</reference>
<dbReference type="GO" id="GO:0061630">
    <property type="term" value="F:ubiquitin protein ligase activity"/>
    <property type="evidence" value="ECO:0007669"/>
    <property type="project" value="UniProtKB-EC"/>
</dbReference>
<feature type="compositionally biased region" description="Basic and acidic residues" evidence="10">
    <location>
        <begin position="133"/>
        <end position="143"/>
    </location>
</feature>
<feature type="compositionally biased region" description="Polar residues" evidence="10">
    <location>
        <begin position="49"/>
        <end position="62"/>
    </location>
</feature>
<keyword evidence="3" id="KW-0808">Transferase</keyword>
<evidence type="ECO:0000256" key="2">
    <source>
        <dbReference type="ARBA" id="ARBA00012251"/>
    </source>
</evidence>
<dbReference type="InterPro" id="IPR013083">
    <property type="entry name" value="Znf_RING/FYVE/PHD"/>
</dbReference>
<evidence type="ECO:0000313" key="14">
    <source>
        <dbReference type="Proteomes" id="UP001286456"/>
    </source>
</evidence>
<evidence type="ECO:0000256" key="3">
    <source>
        <dbReference type="ARBA" id="ARBA00022679"/>
    </source>
</evidence>
<reference evidence="13" key="2">
    <citation type="submission" date="2023-06" db="EMBL/GenBank/DDBJ databases">
        <authorList>
            <consortium name="Lawrence Berkeley National Laboratory"/>
            <person name="Haridas S."/>
            <person name="Hensen N."/>
            <person name="Bonometti L."/>
            <person name="Westerberg I."/>
            <person name="Brannstrom I.O."/>
            <person name="Guillou S."/>
            <person name="Cros-Aarteil S."/>
            <person name="Calhoun S."/>
            <person name="Kuo A."/>
            <person name="Mondo S."/>
            <person name="Pangilinan J."/>
            <person name="Riley R."/>
            <person name="Labutti K."/>
            <person name="Andreopoulos B."/>
            <person name="Lipzen A."/>
            <person name="Chen C."/>
            <person name="Yanf M."/>
            <person name="Daum C."/>
            <person name="Ng V."/>
            <person name="Clum A."/>
            <person name="Steindorff A."/>
            <person name="Ohm R."/>
            <person name="Martin F."/>
            <person name="Silar P."/>
            <person name="Natvig D."/>
            <person name="Lalanne C."/>
            <person name="Gautier V."/>
            <person name="Ament-Velasquez S.L."/>
            <person name="Kruys A."/>
            <person name="Hutchinson M.I."/>
            <person name="Powell A.J."/>
            <person name="Barry K."/>
            <person name="Miller A.N."/>
            <person name="Grigoriev I.V."/>
            <person name="Debuchy R."/>
            <person name="Gladieux P."/>
            <person name="Thoren M.H."/>
            <person name="Johannesson H."/>
        </authorList>
    </citation>
    <scope>NUCLEOTIDE SEQUENCE</scope>
    <source>
        <strain evidence="13">SMH4131-1</strain>
    </source>
</reference>
<evidence type="ECO:0000256" key="8">
    <source>
        <dbReference type="ARBA" id="ARBA00022833"/>
    </source>
</evidence>
<evidence type="ECO:0000313" key="13">
    <source>
        <dbReference type="EMBL" id="KAK3320533.1"/>
    </source>
</evidence>
<keyword evidence="14" id="KW-1185">Reference proteome</keyword>
<dbReference type="Proteomes" id="UP001286456">
    <property type="component" value="Unassembled WGS sequence"/>
</dbReference>
<evidence type="ECO:0000259" key="12">
    <source>
        <dbReference type="PROSITE" id="PS51873"/>
    </source>
</evidence>
<keyword evidence="5" id="KW-0677">Repeat</keyword>
<dbReference type="GO" id="GO:0016567">
    <property type="term" value="P:protein ubiquitination"/>
    <property type="evidence" value="ECO:0007669"/>
    <property type="project" value="InterPro"/>
</dbReference>
<dbReference type="Pfam" id="PF01485">
    <property type="entry name" value="IBR"/>
    <property type="match status" value="1"/>
</dbReference>
<feature type="domain" description="RING-type" evidence="11">
    <location>
        <begin position="231"/>
        <end position="285"/>
    </location>
</feature>
<evidence type="ECO:0000256" key="4">
    <source>
        <dbReference type="ARBA" id="ARBA00022723"/>
    </source>
</evidence>
<feature type="domain" description="RING-type" evidence="12">
    <location>
        <begin position="227"/>
        <end position="492"/>
    </location>
</feature>
<sequence length="492" mass="55163">MGSTSTRVMSHYGPVNSKILGGFEADDDGDDDILPFRRLERKQQQQRQSSETNNAKPASSTAFRYWPTNPAIFEGFGEATSSTGTKPRDASAIAGEKAESSSTRSAGCYPRVVPSLLSDWDDSPAEYTFEPLGVKDKGKEKEQNQTTEARPARASSSRTESTSPSPLRQSAVTVALNRNKKNVAPADVPGFFDPSDLGFGQRYKVTQTATASVQITNQRKLTDIVDGDRECIVCTETKNVRDFPKAAVTNKCAHAPSTCLQCVATSIKTDLNNRVWNEIKCPECREVLQYDDVQRFADPETKERYQTLSFRYAVSEAENFLWCTAGCGYGQVHDGGIDQPIVSCMLCHQRSCFHHKVAWHNNLTCDEYDLLQADPVGFRSRFDLENEAAEEEEAARRAQEDADLALAQRYMAEEQQQQAQEEKERMQRELKKREEREAREAKEREARAKAVARMRQEMARRKAEEDASSVKILHTTKPCPACKAPIEKNSGW</sequence>
<proteinExistence type="predicted"/>
<evidence type="ECO:0000256" key="1">
    <source>
        <dbReference type="ARBA" id="ARBA00001798"/>
    </source>
</evidence>
<dbReference type="EMBL" id="JAUEPO010000005">
    <property type="protein sequence ID" value="KAK3320533.1"/>
    <property type="molecule type" value="Genomic_DNA"/>
</dbReference>
<feature type="compositionally biased region" description="Low complexity" evidence="10">
    <location>
        <begin position="147"/>
        <end position="166"/>
    </location>
</feature>
<keyword evidence="8" id="KW-0862">Zinc</keyword>
<protein>
    <recommendedName>
        <fullName evidence="2">RBR-type E3 ubiquitin transferase</fullName>
        <ecNumber evidence="2">2.3.2.31</ecNumber>
    </recommendedName>
</protein>
<dbReference type="PROSITE" id="PS50089">
    <property type="entry name" value="ZF_RING_2"/>
    <property type="match status" value="1"/>
</dbReference>
<name>A0AAE0I8F9_9PEZI</name>
<evidence type="ECO:0000256" key="6">
    <source>
        <dbReference type="ARBA" id="ARBA00022771"/>
    </source>
</evidence>
<accession>A0AAE0I8F9</accession>
<comment type="caution">
    <text evidence="13">The sequence shown here is derived from an EMBL/GenBank/DDBJ whole genome shotgun (WGS) entry which is preliminary data.</text>
</comment>
<feature type="compositionally biased region" description="Acidic residues" evidence="10">
    <location>
        <begin position="24"/>
        <end position="33"/>
    </location>
</feature>
<evidence type="ECO:0000256" key="5">
    <source>
        <dbReference type="ARBA" id="ARBA00022737"/>
    </source>
</evidence>
<organism evidence="13 14">
    <name type="scientific">Cercophora scortea</name>
    <dbReference type="NCBI Taxonomy" id="314031"/>
    <lineage>
        <taxon>Eukaryota</taxon>
        <taxon>Fungi</taxon>
        <taxon>Dikarya</taxon>
        <taxon>Ascomycota</taxon>
        <taxon>Pezizomycotina</taxon>
        <taxon>Sordariomycetes</taxon>
        <taxon>Sordariomycetidae</taxon>
        <taxon>Sordariales</taxon>
        <taxon>Lasiosphaeriaceae</taxon>
        <taxon>Cercophora</taxon>
    </lineage>
</organism>
<dbReference type="InterPro" id="IPR031127">
    <property type="entry name" value="E3_UB_ligase_RBR"/>
</dbReference>
<gene>
    <name evidence="13" type="ORF">B0T19DRAFT_444367</name>
</gene>
<dbReference type="SUPFAM" id="SSF57850">
    <property type="entry name" value="RING/U-box"/>
    <property type="match status" value="2"/>
</dbReference>
<feature type="region of interest" description="Disordered" evidence="10">
    <location>
        <begin position="411"/>
        <end position="471"/>
    </location>
</feature>
<dbReference type="InterPro" id="IPR044066">
    <property type="entry name" value="TRIAD_supradom"/>
</dbReference>
<feature type="region of interest" description="Disordered" evidence="10">
    <location>
        <begin position="128"/>
        <end position="169"/>
    </location>
</feature>
<comment type="catalytic activity">
    <reaction evidence="1">
        <text>[E2 ubiquitin-conjugating enzyme]-S-ubiquitinyl-L-cysteine + [acceptor protein]-L-lysine = [E2 ubiquitin-conjugating enzyme]-L-cysteine + [acceptor protein]-N(6)-ubiquitinyl-L-lysine.</text>
        <dbReference type="EC" id="2.3.2.31"/>
    </reaction>
</comment>